<evidence type="ECO:0000313" key="10">
    <source>
        <dbReference type="EMBL" id="CAH2353446.1"/>
    </source>
</evidence>
<evidence type="ECO:0000256" key="5">
    <source>
        <dbReference type="ARBA" id="ARBA00022927"/>
    </source>
</evidence>
<keyword evidence="5" id="KW-0653">Protein transport</keyword>
<comment type="caution">
    <text evidence="10">The sequence shown here is derived from an EMBL/GenBank/DDBJ whole genome shotgun (WGS) entry which is preliminary data.</text>
</comment>
<comment type="similarity">
    <text evidence="2">Belongs to the COG2 family.</text>
</comment>
<name>A0A9P0QR63_9ASCO</name>
<evidence type="ECO:0000256" key="7">
    <source>
        <dbReference type="ARBA" id="ARBA00023136"/>
    </source>
</evidence>
<dbReference type="OrthoDB" id="332281at2759"/>
<dbReference type="GO" id="GO:0015031">
    <property type="term" value="P:protein transport"/>
    <property type="evidence" value="ECO:0007669"/>
    <property type="project" value="UniProtKB-KW"/>
</dbReference>
<dbReference type="AlphaFoldDB" id="A0A9P0QR63"/>
<comment type="subcellular location">
    <subcellularLocation>
        <location evidence="1">Golgi apparatus membrane</location>
        <topology evidence="1">Peripheral membrane protein</topology>
    </subcellularLocation>
</comment>
<evidence type="ECO:0000256" key="3">
    <source>
        <dbReference type="ARBA" id="ARBA00020977"/>
    </source>
</evidence>
<feature type="domain" description="Conserved oligomeric Golgi complex subunit 2 N-terminal" evidence="9">
    <location>
        <begin position="10"/>
        <end position="80"/>
    </location>
</feature>
<evidence type="ECO:0000256" key="2">
    <source>
        <dbReference type="ARBA" id="ARBA00007603"/>
    </source>
</evidence>
<keyword evidence="11" id="KW-1185">Reference proteome</keyword>
<evidence type="ECO:0000256" key="8">
    <source>
        <dbReference type="ARBA" id="ARBA00031344"/>
    </source>
</evidence>
<reference evidence="10" key="1">
    <citation type="submission" date="2022-03" db="EMBL/GenBank/DDBJ databases">
        <authorList>
            <person name="Legras J.-L."/>
            <person name="Devillers H."/>
            <person name="Grondin C."/>
        </authorList>
    </citation>
    <scope>NUCLEOTIDE SEQUENCE</scope>
    <source>
        <strain evidence="10">CLIB 1423</strain>
    </source>
</reference>
<evidence type="ECO:0000256" key="6">
    <source>
        <dbReference type="ARBA" id="ARBA00023034"/>
    </source>
</evidence>
<dbReference type="InterPro" id="IPR024602">
    <property type="entry name" value="COG_su2_N"/>
</dbReference>
<dbReference type="GO" id="GO:0006891">
    <property type="term" value="P:intra-Golgi vesicle-mediated transport"/>
    <property type="evidence" value="ECO:0007669"/>
    <property type="project" value="TreeGrafter"/>
</dbReference>
<dbReference type="Pfam" id="PF06148">
    <property type="entry name" value="COG2_N"/>
    <property type="match status" value="1"/>
</dbReference>
<dbReference type="GO" id="GO:0000139">
    <property type="term" value="C:Golgi membrane"/>
    <property type="evidence" value="ECO:0007669"/>
    <property type="project" value="UniProtKB-SubCell"/>
</dbReference>
<dbReference type="EMBL" id="CAKXYY010000010">
    <property type="protein sequence ID" value="CAH2353446.1"/>
    <property type="molecule type" value="Genomic_DNA"/>
</dbReference>
<evidence type="ECO:0000256" key="1">
    <source>
        <dbReference type="ARBA" id="ARBA00004395"/>
    </source>
</evidence>
<keyword evidence="7" id="KW-0472">Membrane</keyword>
<keyword evidence="4" id="KW-0813">Transport</keyword>
<organism evidence="10 11">
    <name type="scientific">[Candida] railenensis</name>
    <dbReference type="NCBI Taxonomy" id="45579"/>
    <lineage>
        <taxon>Eukaryota</taxon>
        <taxon>Fungi</taxon>
        <taxon>Dikarya</taxon>
        <taxon>Ascomycota</taxon>
        <taxon>Saccharomycotina</taxon>
        <taxon>Pichiomycetes</taxon>
        <taxon>Debaryomycetaceae</taxon>
        <taxon>Kurtzmaniella</taxon>
    </lineage>
</organism>
<dbReference type="GO" id="GO:0017119">
    <property type="term" value="C:Golgi transport complex"/>
    <property type="evidence" value="ECO:0007669"/>
    <property type="project" value="TreeGrafter"/>
</dbReference>
<protein>
    <recommendedName>
        <fullName evidence="3">Conserved oligomeric Golgi complex subunit 2</fullName>
    </recommendedName>
    <alternativeName>
        <fullName evidence="8">Component of oligomeric Golgi complex 2</fullName>
    </alternativeName>
</protein>
<dbReference type="InterPro" id="IPR009316">
    <property type="entry name" value="COG2"/>
</dbReference>
<evidence type="ECO:0000259" key="9">
    <source>
        <dbReference type="Pfam" id="PF06148"/>
    </source>
</evidence>
<gene>
    <name evidence="10" type="ORF">CLIB1423_10S05182</name>
</gene>
<evidence type="ECO:0000256" key="4">
    <source>
        <dbReference type="ARBA" id="ARBA00022448"/>
    </source>
</evidence>
<dbReference type="PANTHER" id="PTHR12961:SF0">
    <property type="entry name" value="CONSERVED OLIGOMERIC GOLGI COMPLEX SUBUNIT 2"/>
    <property type="match status" value="1"/>
</dbReference>
<accession>A0A9P0QR63</accession>
<dbReference type="GO" id="GO:0007030">
    <property type="term" value="P:Golgi organization"/>
    <property type="evidence" value="ECO:0007669"/>
    <property type="project" value="InterPro"/>
</dbReference>
<keyword evidence="6" id="KW-0333">Golgi apparatus</keyword>
<proteinExistence type="inferred from homology"/>
<sequence>MDFPFPTTISRDDFQETDFSPDSFLYENHRYTAIDVLIKDLTNLFDGLKGELLNIVNNDYSDFIRLGRSIDGGMDLINSMLIELRDFQKSCYASEQHLMYTHETVEKSLQTKSELILIKNNVKLCLLLSSQIMNFENLLNAAAIDSSSTPNSTNSIENLKNLTTIYLTINKLYSVLSKLDTQYIVGIKVKVSNIGSEFRNFLNELLLRFKGNKLENKLIVFELMRIYKVIGHEEDFVKLIRER</sequence>
<dbReference type="Proteomes" id="UP000837801">
    <property type="component" value="Unassembled WGS sequence"/>
</dbReference>
<evidence type="ECO:0000313" key="11">
    <source>
        <dbReference type="Proteomes" id="UP000837801"/>
    </source>
</evidence>
<dbReference type="PANTHER" id="PTHR12961">
    <property type="entry name" value="CONSERVED OLIGOMERIC GOLGI COMPLEX COMPONENT 2"/>
    <property type="match status" value="1"/>
</dbReference>